<gene>
    <name evidence="1" type="ORF">METZ01_LOCUS303477</name>
</gene>
<dbReference type="EMBL" id="UINC01094948">
    <property type="protein sequence ID" value="SVC50623.1"/>
    <property type="molecule type" value="Genomic_DNA"/>
</dbReference>
<evidence type="ECO:0000313" key="1">
    <source>
        <dbReference type="EMBL" id="SVC50623.1"/>
    </source>
</evidence>
<protein>
    <submittedName>
        <fullName evidence="1">Uncharacterized protein</fullName>
    </submittedName>
</protein>
<sequence length="104" mass="12030">MLQIDSLIDVVDELSKVRRDIDALKVRESELRGQLIEASEKYDDQEIVGSVVYAMIDKLFQKRVDWWKVARNAGISRQRIRANTNLIEYQKVRLVSPLNGVADQ</sequence>
<accession>A0A382MNQ4</accession>
<reference evidence="1" key="1">
    <citation type="submission" date="2018-05" db="EMBL/GenBank/DDBJ databases">
        <authorList>
            <person name="Lanie J.A."/>
            <person name="Ng W.-L."/>
            <person name="Kazmierczak K.M."/>
            <person name="Andrzejewski T.M."/>
            <person name="Davidsen T.M."/>
            <person name="Wayne K.J."/>
            <person name="Tettelin H."/>
            <person name="Glass J.I."/>
            <person name="Rusch D."/>
            <person name="Podicherti R."/>
            <person name="Tsui H.-C.T."/>
            <person name="Winkler M.E."/>
        </authorList>
    </citation>
    <scope>NUCLEOTIDE SEQUENCE</scope>
</reference>
<name>A0A382MNQ4_9ZZZZ</name>
<proteinExistence type="predicted"/>
<dbReference type="AlphaFoldDB" id="A0A382MNQ4"/>
<organism evidence="1">
    <name type="scientific">marine metagenome</name>
    <dbReference type="NCBI Taxonomy" id="408172"/>
    <lineage>
        <taxon>unclassified sequences</taxon>
        <taxon>metagenomes</taxon>
        <taxon>ecological metagenomes</taxon>
    </lineage>
</organism>